<protein>
    <recommendedName>
        <fullName evidence="3">F-box/LRR-repeat protein 21</fullName>
    </recommendedName>
</protein>
<dbReference type="InterPro" id="IPR032675">
    <property type="entry name" value="LRR_dom_sf"/>
</dbReference>
<comment type="caution">
    <text evidence="1">The sequence shown here is derived from an EMBL/GenBank/DDBJ whole genome shotgun (WGS) entry which is preliminary data.</text>
</comment>
<dbReference type="Proteomes" id="UP001168972">
    <property type="component" value="Unassembled WGS sequence"/>
</dbReference>
<dbReference type="EMBL" id="JAQQBR010001832">
    <property type="protein sequence ID" value="KAK0166934.1"/>
    <property type="molecule type" value="Genomic_DNA"/>
</dbReference>
<evidence type="ECO:0000313" key="1">
    <source>
        <dbReference type="EMBL" id="KAK0166934.1"/>
    </source>
</evidence>
<name>A0AA39FCB6_MICHY</name>
<keyword evidence="2" id="KW-1185">Reference proteome</keyword>
<gene>
    <name evidence="1" type="ORF">PV327_004400</name>
</gene>
<proteinExistence type="predicted"/>
<dbReference type="SUPFAM" id="SSF52047">
    <property type="entry name" value="RNI-like"/>
    <property type="match status" value="1"/>
</dbReference>
<evidence type="ECO:0008006" key="3">
    <source>
        <dbReference type="Google" id="ProtNLM"/>
    </source>
</evidence>
<reference evidence="1" key="2">
    <citation type="submission" date="2023-03" db="EMBL/GenBank/DDBJ databases">
        <authorList>
            <person name="Inwood S.N."/>
            <person name="Skelly J.G."/>
            <person name="Guhlin J."/>
            <person name="Harrop T.W.R."/>
            <person name="Goldson S.G."/>
            <person name="Dearden P.K."/>
        </authorList>
    </citation>
    <scope>NUCLEOTIDE SEQUENCE</scope>
    <source>
        <strain evidence="1">Lincoln</strain>
        <tissue evidence="1">Whole body</tissue>
    </source>
</reference>
<dbReference type="Gene3D" id="3.80.10.10">
    <property type="entry name" value="Ribonuclease Inhibitor"/>
    <property type="match status" value="1"/>
</dbReference>
<dbReference type="AlphaFoldDB" id="A0AA39FCB6"/>
<organism evidence="1 2">
    <name type="scientific">Microctonus hyperodae</name>
    <name type="common">Parasitoid wasp</name>
    <dbReference type="NCBI Taxonomy" id="165561"/>
    <lineage>
        <taxon>Eukaryota</taxon>
        <taxon>Metazoa</taxon>
        <taxon>Ecdysozoa</taxon>
        <taxon>Arthropoda</taxon>
        <taxon>Hexapoda</taxon>
        <taxon>Insecta</taxon>
        <taxon>Pterygota</taxon>
        <taxon>Neoptera</taxon>
        <taxon>Endopterygota</taxon>
        <taxon>Hymenoptera</taxon>
        <taxon>Apocrita</taxon>
        <taxon>Ichneumonoidea</taxon>
        <taxon>Braconidae</taxon>
        <taxon>Euphorinae</taxon>
        <taxon>Microctonus</taxon>
    </lineage>
</organism>
<accession>A0AA39FCB6</accession>
<reference evidence="1" key="1">
    <citation type="journal article" date="2023" name="bioRxiv">
        <title>Scaffold-level genome assemblies of two parasitoid biocontrol wasps reveal the parthenogenesis mechanism and an associated novel virus.</title>
        <authorList>
            <person name="Inwood S."/>
            <person name="Skelly J."/>
            <person name="Guhlin J."/>
            <person name="Harrop T."/>
            <person name="Goldson S."/>
            <person name="Dearden P."/>
        </authorList>
    </citation>
    <scope>NUCLEOTIDE SEQUENCE</scope>
    <source>
        <strain evidence="1">Lincoln</strain>
        <tissue evidence="1">Whole body</tissue>
    </source>
</reference>
<evidence type="ECO:0000313" key="2">
    <source>
        <dbReference type="Proteomes" id="UP001168972"/>
    </source>
</evidence>
<sequence length="285" mass="31883">MLTLPSTSLSSSGLFSHLDEINNAWTIPPDKSLFQSLTIDVPSDIHLWSDKTYQDVKNFKKLRIDDTSGLSLNDIVPVISRCQCLQELSLSYSLLSDNLLSAISRDDHVCLETMKIDAYSDSMPFERISDEAWYNLQSHSPDLNLILTSHLTEEDDHDALLTTSIPVTHLYLGGFPPAKMVQRISENCPRLVELIVSSYSSDMIDPILISIAHKCPNLSAVGLGDCELTCSGLVEFVSICKERLRALYIWETSLVDDAKFDVTQTISKVSSLLGRTWAPEYIPPW</sequence>